<feature type="binding site" evidence="6">
    <location>
        <begin position="30"/>
        <end position="33"/>
    </location>
    <ligand>
        <name>ATP</name>
        <dbReference type="ChEBI" id="CHEBI:30616"/>
    </ligand>
</feature>
<dbReference type="NCBIfam" id="NF009487">
    <property type="entry name" value="PRK12849.1"/>
    <property type="match status" value="1"/>
</dbReference>
<name>A0ABR8R3B9_9CAUL</name>
<evidence type="ECO:0000256" key="7">
    <source>
        <dbReference type="RuleBase" id="RU000418"/>
    </source>
</evidence>
<feature type="binding site" evidence="6">
    <location>
        <position position="415"/>
    </location>
    <ligand>
        <name>ATP</name>
        <dbReference type="ChEBI" id="CHEBI:30616"/>
    </ligand>
</feature>
<dbReference type="Gene3D" id="3.30.260.10">
    <property type="entry name" value="TCP-1-like chaperonin intermediate domain"/>
    <property type="match status" value="1"/>
</dbReference>
<dbReference type="RefSeq" id="WP_191744645.1">
    <property type="nucleotide sequence ID" value="NZ_JACSQU010000003.1"/>
</dbReference>
<comment type="caution">
    <text evidence="6">Lacks conserved residue(s) required for the propagation of feature annotation.</text>
</comment>
<comment type="subunit">
    <text evidence="6 8">Forms a cylinder of 14 subunits composed of two heptameric rings stacked back-to-back. Interacts with the co-chaperonin GroES.</text>
</comment>
<dbReference type="Gene3D" id="3.50.7.10">
    <property type="entry name" value="GroEL"/>
    <property type="match status" value="1"/>
</dbReference>
<evidence type="ECO:0000256" key="5">
    <source>
        <dbReference type="ARBA" id="ARBA00023235"/>
    </source>
</evidence>
<dbReference type="NCBIfam" id="NF000592">
    <property type="entry name" value="PRK00013.1"/>
    <property type="match status" value="1"/>
</dbReference>
<evidence type="ECO:0000313" key="9">
    <source>
        <dbReference type="EMBL" id="MBD7942268.1"/>
    </source>
</evidence>
<dbReference type="HAMAP" id="MF_00600">
    <property type="entry name" value="CH60"/>
    <property type="match status" value="1"/>
</dbReference>
<dbReference type="NCBIfam" id="NF009489">
    <property type="entry name" value="PRK12851.1"/>
    <property type="match status" value="1"/>
</dbReference>
<feature type="binding site" evidence="6">
    <location>
        <position position="51"/>
    </location>
    <ligand>
        <name>ATP</name>
        <dbReference type="ChEBI" id="CHEBI:30616"/>
    </ligand>
</feature>
<proteinExistence type="inferred from homology"/>
<evidence type="ECO:0000256" key="4">
    <source>
        <dbReference type="ARBA" id="ARBA00023186"/>
    </source>
</evidence>
<keyword evidence="2 6" id="KW-0547">Nucleotide-binding</keyword>
<organism evidence="9 10">
    <name type="scientific">Brevundimonas guildfordensis</name>
    <dbReference type="NCBI Taxonomy" id="2762241"/>
    <lineage>
        <taxon>Bacteria</taxon>
        <taxon>Pseudomonadati</taxon>
        <taxon>Pseudomonadota</taxon>
        <taxon>Alphaproteobacteria</taxon>
        <taxon>Caulobacterales</taxon>
        <taxon>Caulobacteraceae</taxon>
        <taxon>Brevundimonas</taxon>
    </lineage>
</organism>
<dbReference type="InterPro" id="IPR027413">
    <property type="entry name" value="GROEL-like_equatorial_sf"/>
</dbReference>
<sequence length="548" mass="57393">MAAKIVKFNTDARDKMLKGVNVLADAVKVTLGPKGRNVVIQKSFGAPRSTKDGVSVAKEIELEDAFENMGAQMIREVASKANDKAGDGTTTATVLAQAIVQEGLKAVAAGMNPMDLKRGIDKAVEAVLEEIKSNSKPVSNNSEIAQVGTISANGDAEIGDLIAQAMAKVGNEGVITVEEAKTAETTVDIVEGMQFDRGYLSPYFITNPDKMEVSLEEPLILLHEKKLTSLQPMLPVLEAVVQSGRPLLIIAEDIEGEALATLVVNKLRGGLRVAAVKAPGFGDRRKAMLEDIAILTGGQVISEDLGIKLETVTLDMLGKAKKVQITKDDTTIVEGSGEKDGIEARVGQIKRQIEDTTSDYDKEKLQERLAKLAGGVAVLRVGGSTEVEVKEKKDRVDDALNATRAAADEGIVPGGGVALLKASKVLDVLKGDNADQNAGVNIVRRALQAPIRQISENSGVEGSIVVGKVLESDKPEFGFNAQTEEYGDLVEMGVIDPAKVVRSALASAGSVAGIMITTEAAIADAPKKGGAGGAPDMGGMGGMGGMDF</sequence>
<dbReference type="Proteomes" id="UP000638918">
    <property type="component" value="Unassembled WGS sequence"/>
</dbReference>
<dbReference type="EMBL" id="JACSQU010000003">
    <property type="protein sequence ID" value="MBD7942268.1"/>
    <property type="molecule type" value="Genomic_DNA"/>
</dbReference>
<comment type="caution">
    <text evidence="9">The sequence shown here is derived from an EMBL/GenBank/DDBJ whole genome shotgun (WGS) entry which is preliminary data.</text>
</comment>
<dbReference type="PROSITE" id="PS00296">
    <property type="entry name" value="CHAPERONINS_CPN60"/>
    <property type="match status" value="1"/>
</dbReference>
<dbReference type="InterPro" id="IPR027409">
    <property type="entry name" value="GroEL-like_apical_dom_sf"/>
</dbReference>
<keyword evidence="3 6" id="KW-0067">ATP-binding</keyword>
<gene>
    <name evidence="6 9" type="primary">groL</name>
    <name evidence="6" type="synonym">groEL</name>
    <name evidence="9" type="ORF">H9656_12810</name>
</gene>
<evidence type="ECO:0000256" key="6">
    <source>
        <dbReference type="HAMAP-Rule" id="MF_00600"/>
    </source>
</evidence>
<comment type="subcellular location">
    <subcellularLocation>
        <location evidence="6">Cytoplasm</location>
    </subcellularLocation>
</comment>
<accession>A0ABR8R3B9</accession>
<evidence type="ECO:0000256" key="2">
    <source>
        <dbReference type="ARBA" id="ARBA00022741"/>
    </source>
</evidence>
<dbReference type="SUPFAM" id="SSF48592">
    <property type="entry name" value="GroEL equatorial domain-like"/>
    <property type="match status" value="1"/>
</dbReference>
<keyword evidence="6" id="KW-0963">Cytoplasm</keyword>
<dbReference type="InterPro" id="IPR027410">
    <property type="entry name" value="TCP-1-like_intermed_sf"/>
</dbReference>
<dbReference type="EC" id="5.6.1.7" evidence="6"/>
<feature type="binding site" evidence="6">
    <location>
        <position position="496"/>
    </location>
    <ligand>
        <name>ATP</name>
        <dbReference type="ChEBI" id="CHEBI:30616"/>
    </ligand>
</feature>
<protein>
    <recommendedName>
        <fullName evidence="6">Chaperonin GroEL</fullName>
        <ecNumber evidence="6">5.6.1.7</ecNumber>
    </recommendedName>
    <alternativeName>
        <fullName evidence="6">60 kDa chaperonin</fullName>
    </alternativeName>
    <alternativeName>
        <fullName evidence="6">Chaperonin-60</fullName>
        <shortName evidence="6">Cpn60</shortName>
    </alternativeName>
</protein>
<keyword evidence="5 6" id="KW-0413">Isomerase</keyword>
<evidence type="ECO:0000256" key="8">
    <source>
        <dbReference type="RuleBase" id="RU000419"/>
    </source>
</evidence>
<dbReference type="InterPro" id="IPR018370">
    <property type="entry name" value="Chaperonin_Cpn60_CS"/>
</dbReference>
<evidence type="ECO:0000256" key="3">
    <source>
        <dbReference type="ARBA" id="ARBA00022840"/>
    </source>
</evidence>
<dbReference type="CDD" id="cd03344">
    <property type="entry name" value="GroEL"/>
    <property type="match status" value="1"/>
</dbReference>
<comment type="similarity">
    <text evidence="1 6 7">Belongs to the chaperonin (HSP60) family.</text>
</comment>
<dbReference type="Pfam" id="PF00118">
    <property type="entry name" value="Cpn60_TCP1"/>
    <property type="match status" value="1"/>
</dbReference>
<dbReference type="SUPFAM" id="SSF54849">
    <property type="entry name" value="GroEL-intermediate domain like"/>
    <property type="match status" value="1"/>
</dbReference>
<keyword evidence="4 6" id="KW-0143">Chaperone</keyword>
<dbReference type="PRINTS" id="PR00298">
    <property type="entry name" value="CHAPERONIN60"/>
</dbReference>
<reference evidence="9 10" key="1">
    <citation type="submission" date="2020-08" db="EMBL/GenBank/DDBJ databases">
        <title>A Genomic Blueprint of the Chicken Gut Microbiome.</title>
        <authorList>
            <person name="Gilroy R."/>
            <person name="Ravi A."/>
            <person name="Getino M."/>
            <person name="Pursley I."/>
            <person name="Horton D.L."/>
            <person name="Alikhan N.-F."/>
            <person name="Baker D."/>
            <person name="Gharbi K."/>
            <person name="Hall N."/>
            <person name="Watson M."/>
            <person name="Adriaenssens E.M."/>
            <person name="Foster-Nyarko E."/>
            <person name="Jarju S."/>
            <person name="Secka A."/>
            <person name="Antonio M."/>
            <person name="Oren A."/>
            <person name="Chaudhuri R."/>
            <person name="La Ragione R.M."/>
            <person name="Hildebrand F."/>
            <person name="Pallen M.J."/>
        </authorList>
    </citation>
    <scope>NUCLEOTIDE SEQUENCE [LARGE SCALE GENOMIC DNA]</scope>
    <source>
        <strain evidence="9 10">Sa3CVA3</strain>
    </source>
</reference>
<dbReference type="SUPFAM" id="SSF52029">
    <property type="entry name" value="GroEL apical domain-like"/>
    <property type="match status" value="1"/>
</dbReference>
<dbReference type="PANTHER" id="PTHR45633">
    <property type="entry name" value="60 KDA HEAT SHOCK PROTEIN, MITOCHONDRIAL"/>
    <property type="match status" value="1"/>
</dbReference>
<dbReference type="NCBIfam" id="NF009488">
    <property type="entry name" value="PRK12850.1"/>
    <property type="match status" value="1"/>
</dbReference>
<comment type="function">
    <text evidence="6 8">Together with its co-chaperonin GroES, plays an essential role in assisting protein folding. The GroEL-GroES system forms a nano-cage that allows encapsulation of the non-native substrate proteins and provides a physical environment optimized to promote and accelerate protein folding.</text>
</comment>
<dbReference type="NCBIfam" id="TIGR02348">
    <property type="entry name" value="GroEL"/>
    <property type="match status" value="1"/>
</dbReference>
<keyword evidence="10" id="KW-1185">Reference proteome</keyword>
<feature type="binding site" evidence="6">
    <location>
        <begin position="87"/>
        <end position="91"/>
    </location>
    <ligand>
        <name>ATP</name>
        <dbReference type="ChEBI" id="CHEBI:30616"/>
    </ligand>
</feature>
<dbReference type="InterPro" id="IPR002423">
    <property type="entry name" value="Cpn60/GroEL/TCP-1"/>
</dbReference>
<evidence type="ECO:0000256" key="1">
    <source>
        <dbReference type="ARBA" id="ARBA00006607"/>
    </source>
</evidence>
<dbReference type="InterPro" id="IPR001844">
    <property type="entry name" value="Cpn60/GroEL"/>
</dbReference>
<dbReference type="Gene3D" id="1.10.560.10">
    <property type="entry name" value="GroEL-like equatorial domain"/>
    <property type="match status" value="1"/>
</dbReference>
<evidence type="ECO:0000313" key="10">
    <source>
        <dbReference type="Proteomes" id="UP000638918"/>
    </source>
</evidence>